<evidence type="ECO:0000256" key="16">
    <source>
        <dbReference type="PROSITE-ProRule" id="PRU00042"/>
    </source>
</evidence>
<dbReference type="GO" id="GO:0005634">
    <property type="term" value="C:nucleus"/>
    <property type="evidence" value="ECO:0007669"/>
    <property type="project" value="UniProtKB-SubCell"/>
</dbReference>
<feature type="region of interest" description="Disordered" evidence="18">
    <location>
        <begin position="663"/>
        <end position="691"/>
    </location>
</feature>
<feature type="compositionally biased region" description="Low complexity" evidence="18">
    <location>
        <begin position="850"/>
        <end position="872"/>
    </location>
</feature>
<evidence type="ECO:0000256" key="12">
    <source>
        <dbReference type="ARBA" id="ARBA00023163"/>
    </source>
</evidence>
<keyword evidence="11" id="KW-0805">Transcription regulation</keyword>
<keyword evidence="14 17" id="KW-0326">Glycosidase</keyword>
<dbReference type="FunFam" id="3.20.20.80:FF:000077">
    <property type="entry name" value="Arabinogalactan endo-beta-1,4-galactanase"/>
    <property type="match status" value="1"/>
</dbReference>
<sequence>MMLLPFFTLLLHSLAVASLTYRGADISSLLIEEKAGIAYKNLNGQTQALEYILKANGVNSIRQRVWVNPSDGSYNLDYNLQLAKRMRAAGMSIYLDLHFSDIWADPSHQTTPSGWSTTDLGTLTWQVYNYTKEVCDTFASNGIDVAIVSIGNEIRNGLLWPLGGTSSYSNIANILHSAAWGIKDSTQSSTPKIMIHLDNGWDWSAQKYFYDSVLSSGGNLVSSDFDLIGVSYYPFYSASATLSALTTSLKNLRSTYGKDVLVVETDWPVSCPNPAYAFPSDLQDIPFSVAGQKTFVQRVASVVAGTSGGIGLYYWEPAWLQNAGLGSSCADNLMVDWRTNQVRASSTFTAPSLPALSPPPRARSLVPVSATISISKPLGPKSVSILGSRRTNAMTSQEMFPELGQSPAPGVKSRGVSPSPHRQQQQQQHQHQQQQHQGQFTGTVTGLDLDPSIAAASSFSNSSFDPSNNNLSTCAESYGYTAAGYLSGTPASQTDQNYANSLQISQPYDTGLVPQFNESHSLSIQQQSQQQQQQQPHIDDNFSNLLNSSTTDYDFSSVYQNHSPSSNTAPEYDSSLLLDPQVHQQSHPTQIPSSHPSTSPQISPLEHQQHSSPGAMSPQGSTTAYYTPQHSRHASLDPASAAFLTSNAHPDWQAVMGNNAAFQGHRRAPSEVSEISSAAPSPYLSQHESFDGVDNDPSPLLAPQNDPSLYDNALGIENFTLSEQQHQGFSPAHSPYISPRLMPQQGQEMMPNVPYLSCPAPNAQYPTPPNDMYANGQEGMMNVPQGPHPSVDIGQASQMAPPSINVEFAPPSRIPSFGPAKPANDLDSLSPPPSSIRSRGRSKSDPYAHPTTTRLRSSSTSSSLEPLAPSTPRSLSPFDSLGRQLQSNPSSRDASPSRSNRRLSTSSIDSRNYILGLADPQRPGASPNDSKRVQKHPATFQCNLCPKRFTRAYNLRSHLRTHTDERPFVCTVCGKAFARQHDRKRHEGLHSGEKKFVCQGELSRGGQWGCGRRFARADALGRHFRSEAGRICIKPLLDEELQERERSLIDQQQHHLQPVPQQVMVPVDGPHAGNFVLPAALLAQYPALQTLQWDQIAATADDVSDIGGRSSFDASSGNEFGFEDDDSGISSVSGINAGYSAPGSFY</sequence>
<feature type="compositionally biased region" description="Low complexity" evidence="18">
    <location>
        <begin position="525"/>
        <end position="535"/>
    </location>
</feature>
<protein>
    <recommendedName>
        <fullName evidence="17">Arabinogalactan endo-beta-1,4-galactanase</fullName>
        <ecNumber evidence="17">3.2.1.89</ecNumber>
    </recommendedName>
</protein>
<dbReference type="GO" id="GO:0031218">
    <property type="term" value="F:arabinogalactan endo-1,4-beta-galactosidase activity"/>
    <property type="evidence" value="ECO:0007669"/>
    <property type="project" value="UniProtKB-EC"/>
</dbReference>
<dbReference type="Proteomes" id="UP000215289">
    <property type="component" value="Unassembled WGS sequence"/>
</dbReference>
<comment type="similarity">
    <text evidence="4 17">Belongs to the glycosyl hydrolase 53 family.</text>
</comment>
<organism evidence="20 21">
    <name type="scientific">Aspergillus turcosus</name>
    <dbReference type="NCBI Taxonomy" id="1245748"/>
    <lineage>
        <taxon>Eukaryota</taxon>
        <taxon>Fungi</taxon>
        <taxon>Dikarya</taxon>
        <taxon>Ascomycota</taxon>
        <taxon>Pezizomycotina</taxon>
        <taxon>Eurotiomycetes</taxon>
        <taxon>Eurotiomycetidae</taxon>
        <taxon>Eurotiales</taxon>
        <taxon>Aspergillaceae</taxon>
        <taxon>Aspergillus</taxon>
        <taxon>Aspergillus subgen. Fumigati</taxon>
    </lineage>
</organism>
<name>A0A421CW36_9EURO</name>
<evidence type="ECO:0000256" key="3">
    <source>
        <dbReference type="ARBA" id="ARBA00004496"/>
    </source>
</evidence>
<dbReference type="PANTHER" id="PTHR34983:SF1">
    <property type="entry name" value="ARABINOGALACTAN ENDO-BETA-1,4-GALACTANASE A"/>
    <property type="match status" value="1"/>
</dbReference>
<dbReference type="SUPFAM" id="SSF57667">
    <property type="entry name" value="beta-beta-alpha zinc fingers"/>
    <property type="match status" value="1"/>
</dbReference>
<keyword evidence="12" id="KW-0804">Transcription</keyword>
<dbReference type="AlphaFoldDB" id="A0A421CW36"/>
<evidence type="ECO:0000256" key="11">
    <source>
        <dbReference type="ARBA" id="ARBA00023015"/>
    </source>
</evidence>
<keyword evidence="13" id="KW-0539">Nucleus</keyword>
<dbReference type="Pfam" id="PF07745">
    <property type="entry name" value="Glyco_hydro_53"/>
    <property type="match status" value="1"/>
</dbReference>
<feature type="compositionally biased region" description="Low complexity" evidence="18">
    <location>
        <begin position="423"/>
        <end position="439"/>
    </location>
</feature>
<dbReference type="GO" id="GO:0005737">
    <property type="term" value="C:cytoplasm"/>
    <property type="evidence" value="ECO:0007669"/>
    <property type="project" value="UniProtKB-SubCell"/>
</dbReference>
<feature type="compositionally biased region" description="Polar residues" evidence="18">
    <location>
        <begin position="883"/>
        <end position="910"/>
    </location>
</feature>
<keyword evidence="8 16" id="KW-0863">Zinc-finger</keyword>
<dbReference type="FunFam" id="3.30.160.60:FF:000181">
    <property type="entry name" value="C2H2 type zinc finger protein"/>
    <property type="match status" value="1"/>
</dbReference>
<evidence type="ECO:0000256" key="1">
    <source>
        <dbReference type="ARBA" id="ARBA00001695"/>
    </source>
</evidence>
<dbReference type="GO" id="GO:0008270">
    <property type="term" value="F:zinc ion binding"/>
    <property type="evidence" value="ECO:0007669"/>
    <property type="project" value="UniProtKB-KW"/>
</dbReference>
<feature type="chain" id="PRO_5018813428" description="Arabinogalactan endo-beta-1,4-galactanase" evidence="17">
    <location>
        <begin position="18"/>
        <end position="1146"/>
    </location>
</feature>
<keyword evidence="10" id="KW-0862">Zinc</keyword>
<feature type="domain" description="C2H2-type" evidence="19">
    <location>
        <begin position="940"/>
        <end position="967"/>
    </location>
</feature>
<keyword evidence="9 17" id="KW-0378">Hydrolase</keyword>
<keyword evidence="17" id="KW-0732">Signal</keyword>
<feature type="signal peptide" evidence="17">
    <location>
        <begin position="1"/>
        <end position="17"/>
    </location>
</feature>
<comment type="function">
    <text evidence="15">Endogalactanase involved in the degradation of plant cell wall polysaccharides, and more particularly of hairy regions of pectin.</text>
</comment>
<evidence type="ECO:0000313" key="21">
    <source>
        <dbReference type="Proteomes" id="UP000215289"/>
    </source>
</evidence>
<evidence type="ECO:0000256" key="15">
    <source>
        <dbReference type="ARBA" id="ARBA00054565"/>
    </source>
</evidence>
<evidence type="ECO:0000256" key="14">
    <source>
        <dbReference type="ARBA" id="ARBA00023295"/>
    </source>
</evidence>
<feature type="region of interest" description="Disordered" evidence="18">
    <location>
        <begin position="582"/>
        <end position="633"/>
    </location>
</feature>
<evidence type="ECO:0000256" key="9">
    <source>
        <dbReference type="ARBA" id="ARBA00022801"/>
    </source>
</evidence>
<feature type="region of interest" description="Disordered" evidence="18">
    <location>
        <begin position="401"/>
        <end position="446"/>
    </location>
</feature>
<dbReference type="PROSITE" id="PS50157">
    <property type="entry name" value="ZINC_FINGER_C2H2_2"/>
    <property type="match status" value="2"/>
</dbReference>
<evidence type="ECO:0000313" key="20">
    <source>
        <dbReference type="EMBL" id="RLL94017.1"/>
    </source>
</evidence>
<dbReference type="PROSITE" id="PS00028">
    <property type="entry name" value="ZINC_FINGER_C2H2_1"/>
    <property type="match status" value="2"/>
</dbReference>
<dbReference type="Pfam" id="PF00096">
    <property type="entry name" value="zf-C2H2"/>
    <property type="match status" value="2"/>
</dbReference>
<proteinExistence type="inferred from homology"/>
<dbReference type="STRING" id="1245748.A0A421CW36"/>
<feature type="domain" description="C2H2-type" evidence="19">
    <location>
        <begin position="968"/>
        <end position="995"/>
    </location>
</feature>
<feature type="compositionally biased region" description="Polar residues" evidence="18">
    <location>
        <begin position="673"/>
        <end position="687"/>
    </location>
</feature>
<dbReference type="InterPro" id="IPR017853">
    <property type="entry name" value="GH"/>
</dbReference>
<dbReference type="GO" id="GO:0071277">
    <property type="term" value="P:cellular response to calcium ion"/>
    <property type="evidence" value="ECO:0007669"/>
    <property type="project" value="UniProtKB-ARBA"/>
</dbReference>
<evidence type="ECO:0000256" key="8">
    <source>
        <dbReference type="ARBA" id="ARBA00022771"/>
    </source>
</evidence>
<evidence type="ECO:0000256" key="2">
    <source>
        <dbReference type="ARBA" id="ARBA00004123"/>
    </source>
</evidence>
<dbReference type="SMART" id="SM00355">
    <property type="entry name" value="ZnF_C2H2"/>
    <property type="match status" value="2"/>
</dbReference>
<gene>
    <name evidence="20" type="ORF">CFD26_101910</name>
</gene>
<evidence type="ECO:0000256" key="7">
    <source>
        <dbReference type="ARBA" id="ARBA00022737"/>
    </source>
</evidence>
<comment type="caution">
    <text evidence="20">The sequence shown here is derived from an EMBL/GenBank/DDBJ whole genome shotgun (WGS) entry which is preliminary data.</text>
</comment>
<dbReference type="GO" id="GO:0045490">
    <property type="term" value="P:pectin catabolic process"/>
    <property type="evidence" value="ECO:0007669"/>
    <property type="project" value="TreeGrafter"/>
</dbReference>
<dbReference type="InterPro" id="IPR036236">
    <property type="entry name" value="Znf_C2H2_sf"/>
</dbReference>
<dbReference type="FunFam" id="3.30.160.60:FF:000239">
    <property type="entry name" value="C2H2 type zinc finger protein"/>
    <property type="match status" value="1"/>
</dbReference>
<evidence type="ECO:0000256" key="5">
    <source>
        <dbReference type="ARBA" id="ARBA00022490"/>
    </source>
</evidence>
<dbReference type="InterPro" id="IPR011683">
    <property type="entry name" value="Glyco_hydro_53"/>
</dbReference>
<feature type="compositionally biased region" description="Polar residues" evidence="18">
    <location>
        <begin position="610"/>
        <end position="629"/>
    </location>
</feature>
<keyword evidence="6" id="KW-0479">Metal-binding</keyword>
<evidence type="ECO:0000256" key="10">
    <source>
        <dbReference type="ARBA" id="ARBA00022833"/>
    </source>
</evidence>
<evidence type="ECO:0000256" key="4">
    <source>
        <dbReference type="ARBA" id="ARBA00010687"/>
    </source>
</evidence>
<keyword evidence="5" id="KW-0963">Cytoplasm</keyword>
<dbReference type="EMBL" id="NIDN02000240">
    <property type="protein sequence ID" value="RLL94017.1"/>
    <property type="molecule type" value="Genomic_DNA"/>
</dbReference>
<evidence type="ECO:0000256" key="13">
    <source>
        <dbReference type="ARBA" id="ARBA00023242"/>
    </source>
</evidence>
<dbReference type="FunFam" id="3.30.160.60:FF:000146">
    <property type="entry name" value="C2H2 type zinc finger protein"/>
    <property type="match status" value="1"/>
</dbReference>
<evidence type="ECO:0000256" key="18">
    <source>
        <dbReference type="SAM" id="MobiDB-lite"/>
    </source>
</evidence>
<dbReference type="EC" id="3.2.1.89" evidence="17"/>
<keyword evidence="7" id="KW-0677">Repeat</keyword>
<dbReference type="Gene3D" id="3.20.20.80">
    <property type="entry name" value="Glycosidases"/>
    <property type="match status" value="1"/>
</dbReference>
<comment type="subcellular location">
    <subcellularLocation>
        <location evidence="3">Cytoplasm</location>
    </subcellularLocation>
    <subcellularLocation>
        <location evidence="2">Nucleus</location>
    </subcellularLocation>
</comment>
<dbReference type="OrthoDB" id="8117402at2759"/>
<dbReference type="SUPFAM" id="SSF51445">
    <property type="entry name" value="(Trans)glycosidases"/>
    <property type="match status" value="1"/>
</dbReference>
<reference evidence="20 21" key="1">
    <citation type="submission" date="2018-08" db="EMBL/GenBank/DDBJ databases">
        <title>Draft genome sequences of two Aspergillus turcosus clinical strains isolated from bronchoalveolar lavage fluid: one azole-susceptible and the other azole-resistant.</title>
        <authorList>
            <person name="Parent-Michaud M."/>
            <person name="Dufresne P.J."/>
            <person name="Fournier E."/>
            <person name="Martineau C."/>
            <person name="Moreira S."/>
            <person name="Perkins V."/>
            <person name="De Repentigny L."/>
            <person name="Dufresne S.F."/>
        </authorList>
    </citation>
    <scope>NUCLEOTIDE SEQUENCE [LARGE SCALE GENOMIC DNA]</scope>
    <source>
        <strain evidence="20">HMR AF 1038</strain>
    </source>
</reference>
<feature type="region of interest" description="Disordered" evidence="18">
    <location>
        <begin position="766"/>
        <end position="933"/>
    </location>
</feature>
<keyword evidence="21" id="KW-1185">Reference proteome</keyword>
<feature type="region of interest" description="Disordered" evidence="18">
    <location>
        <begin position="519"/>
        <end position="546"/>
    </location>
</feature>
<dbReference type="GO" id="GO:0045944">
    <property type="term" value="P:positive regulation of transcription by RNA polymerase II"/>
    <property type="evidence" value="ECO:0007669"/>
    <property type="project" value="UniProtKB-ARBA"/>
</dbReference>
<dbReference type="InterPro" id="IPR013087">
    <property type="entry name" value="Znf_C2H2_type"/>
</dbReference>
<evidence type="ECO:0000256" key="6">
    <source>
        <dbReference type="ARBA" id="ARBA00022723"/>
    </source>
</evidence>
<feature type="compositionally biased region" description="Polar residues" evidence="18">
    <location>
        <begin position="582"/>
        <end position="602"/>
    </location>
</feature>
<dbReference type="PANTHER" id="PTHR34983">
    <property type="entry name" value="ARABINOGALACTAN ENDO-BETA-1,4-GALACTANASE A"/>
    <property type="match status" value="1"/>
</dbReference>
<dbReference type="Gene3D" id="3.30.160.60">
    <property type="entry name" value="Classic Zinc Finger"/>
    <property type="match status" value="3"/>
</dbReference>
<evidence type="ECO:0000256" key="17">
    <source>
        <dbReference type="RuleBase" id="RU361192"/>
    </source>
</evidence>
<accession>A0A421CW36</accession>
<evidence type="ECO:0000259" key="19">
    <source>
        <dbReference type="PROSITE" id="PS50157"/>
    </source>
</evidence>
<comment type="catalytic activity">
    <reaction evidence="1 17">
        <text>The enzyme specifically hydrolyzes (1-&gt;4)-beta-D-galactosidic linkages in type I arabinogalactans.</text>
        <dbReference type="EC" id="3.2.1.89"/>
    </reaction>
</comment>
<dbReference type="GO" id="GO:0015926">
    <property type="term" value="F:glucosidase activity"/>
    <property type="evidence" value="ECO:0007669"/>
    <property type="project" value="InterPro"/>
</dbReference>